<keyword evidence="1" id="KW-0732">Signal</keyword>
<evidence type="ECO:0008006" key="4">
    <source>
        <dbReference type="Google" id="ProtNLM"/>
    </source>
</evidence>
<gene>
    <name evidence="2" type="ORF">ACFO6Q_10830</name>
</gene>
<keyword evidence="3" id="KW-1185">Reference proteome</keyword>
<name>A0ABV9QVF1_9GAMM</name>
<accession>A0ABV9QVF1</accession>
<sequence>MTRATLLAGWMLVAALAVFRCLPAQESGQRVHRCVGAHGEIVFSGLPCAAEAAAAATAAVAGEPSVSAACPASPSELRERIGAAIARKDANALAGLVRWRGVGGAEAGSRLAQLRQLVQRPLLAIDADGGEAQTSDGSLRVRTGSNEQGGVRELRFGLRLESGCHWLTW</sequence>
<comment type="caution">
    <text evidence="2">The sequence shown here is derived from an EMBL/GenBank/DDBJ whole genome shotgun (WGS) entry which is preliminary data.</text>
</comment>
<reference evidence="3" key="1">
    <citation type="journal article" date="2019" name="Int. J. Syst. Evol. Microbiol.">
        <title>The Global Catalogue of Microorganisms (GCM) 10K type strain sequencing project: providing services to taxonomists for standard genome sequencing and annotation.</title>
        <authorList>
            <consortium name="The Broad Institute Genomics Platform"/>
            <consortium name="The Broad Institute Genome Sequencing Center for Infectious Disease"/>
            <person name="Wu L."/>
            <person name="Ma J."/>
        </authorList>
    </citation>
    <scope>NUCLEOTIDE SEQUENCE [LARGE SCALE GENOMIC DNA]</scope>
    <source>
        <strain evidence="3">CCUG 30340</strain>
    </source>
</reference>
<organism evidence="2 3">
    <name type="scientific">Dokdonella ginsengisoli</name>
    <dbReference type="NCBI Taxonomy" id="363846"/>
    <lineage>
        <taxon>Bacteria</taxon>
        <taxon>Pseudomonadati</taxon>
        <taxon>Pseudomonadota</taxon>
        <taxon>Gammaproteobacteria</taxon>
        <taxon>Lysobacterales</taxon>
        <taxon>Rhodanobacteraceae</taxon>
        <taxon>Dokdonella</taxon>
    </lineage>
</organism>
<dbReference type="EMBL" id="JBHSHD010000008">
    <property type="protein sequence ID" value="MFC4820822.1"/>
    <property type="molecule type" value="Genomic_DNA"/>
</dbReference>
<proteinExistence type="predicted"/>
<dbReference type="RefSeq" id="WP_380020872.1">
    <property type="nucleotide sequence ID" value="NZ_JBHSHD010000008.1"/>
</dbReference>
<dbReference type="Proteomes" id="UP001595886">
    <property type="component" value="Unassembled WGS sequence"/>
</dbReference>
<feature type="signal peptide" evidence="1">
    <location>
        <begin position="1"/>
        <end position="26"/>
    </location>
</feature>
<evidence type="ECO:0000313" key="2">
    <source>
        <dbReference type="EMBL" id="MFC4820822.1"/>
    </source>
</evidence>
<evidence type="ECO:0000256" key="1">
    <source>
        <dbReference type="SAM" id="SignalP"/>
    </source>
</evidence>
<protein>
    <recommendedName>
        <fullName evidence="4">DUF4124 domain-containing protein</fullName>
    </recommendedName>
</protein>
<feature type="chain" id="PRO_5045967164" description="DUF4124 domain-containing protein" evidence="1">
    <location>
        <begin position="27"/>
        <end position="169"/>
    </location>
</feature>
<evidence type="ECO:0000313" key="3">
    <source>
        <dbReference type="Proteomes" id="UP001595886"/>
    </source>
</evidence>